<evidence type="ECO:0000256" key="1">
    <source>
        <dbReference type="ARBA" id="ARBA00022741"/>
    </source>
</evidence>
<evidence type="ECO:0000256" key="2">
    <source>
        <dbReference type="ARBA" id="ARBA00022840"/>
    </source>
</evidence>
<dbReference type="Proteomes" id="UP000014923">
    <property type="component" value="Unassembled WGS sequence"/>
</dbReference>
<accession>R7RPN8</accession>
<dbReference type="SUPFAM" id="SSF52540">
    <property type="entry name" value="P-loop containing nucleoside triphosphate hydrolases"/>
    <property type="match status" value="1"/>
</dbReference>
<dbReference type="OrthoDB" id="9816297at2"/>
<keyword evidence="1 3" id="KW-0547">Nucleotide-binding</keyword>
<keyword evidence="5" id="KW-1185">Reference proteome</keyword>
<dbReference type="GO" id="GO:0009898">
    <property type="term" value="C:cytoplasmic side of plasma membrane"/>
    <property type="evidence" value="ECO:0007669"/>
    <property type="project" value="TreeGrafter"/>
</dbReference>
<dbReference type="InterPro" id="IPR033756">
    <property type="entry name" value="YlxH/NBP35"/>
</dbReference>
<dbReference type="InterPro" id="IPR033875">
    <property type="entry name" value="FlhG"/>
</dbReference>
<comment type="caution">
    <text evidence="4">The sequence shown here is derived from an EMBL/GenBank/DDBJ whole genome shotgun (WGS) entry which is preliminary data.</text>
</comment>
<dbReference type="GO" id="GO:0016887">
    <property type="term" value="F:ATP hydrolysis activity"/>
    <property type="evidence" value="ECO:0007669"/>
    <property type="project" value="TreeGrafter"/>
</dbReference>
<dbReference type="eggNOG" id="COG0455">
    <property type="taxonomic scope" value="Bacteria"/>
</dbReference>
<dbReference type="AlphaFoldDB" id="R7RPN8"/>
<keyword evidence="4" id="KW-0966">Cell projection</keyword>
<keyword evidence="2 3" id="KW-0067">ATP-binding</keyword>
<dbReference type="InterPro" id="IPR025501">
    <property type="entry name" value="MinD_FleN"/>
</dbReference>
<proteinExistence type="predicted"/>
<name>R7RPN8_9CLOT</name>
<dbReference type="HOGENOM" id="CLU_037612_0_0_9"/>
<dbReference type="Pfam" id="PF10609">
    <property type="entry name" value="ParA"/>
    <property type="match status" value="1"/>
</dbReference>
<dbReference type="Gene3D" id="3.40.50.300">
    <property type="entry name" value="P-loop containing nucleotide triphosphate hydrolases"/>
    <property type="match status" value="1"/>
</dbReference>
<dbReference type="RefSeq" id="WP_018661685.1">
    <property type="nucleotide sequence ID" value="NZ_HF952018.1"/>
</dbReference>
<dbReference type="PANTHER" id="PTHR43384:SF4">
    <property type="entry name" value="CELLULOSE BIOSYNTHESIS PROTEIN BCSQ-RELATED"/>
    <property type="match status" value="1"/>
</dbReference>
<evidence type="ECO:0000313" key="4">
    <source>
        <dbReference type="EMBL" id="CDF58004.1"/>
    </source>
</evidence>
<dbReference type="InterPro" id="IPR050625">
    <property type="entry name" value="ParA/MinD_ATPase"/>
</dbReference>
<feature type="binding site" evidence="3">
    <location>
        <begin position="32"/>
        <end position="39"/>
    </location>
    <ligand>
        <name>ATP</name>
        <dbReference type="ChEBI" id="CHEBI:30616"/>
    </ligand>
</feature>
<sequence length="287" mass="32408">MDQAQKLRQLVERKRQDLLKPKFKVITISSGKGGVGKTSFVVNLATSLAKRGLKVGILDADFGMANVDIMFGCLSKNNIFDVFSGNKTLREIIIRTEDGIEIIPGGSGLNKIYNIDEEKKQQLIHQFYEFSNYDLLLIDTGAGASDNVLNFIEIADDVIIITNSEPTSLTDAYSLIKLIYINNLNSNINVVVNRVKNRNEAEETFNKIKYTVNNFLQKDIKYLGYITEDLRIGQAIKKQTPYVKEYPNSEFSLCINKIASNLLGIQHKNKYSSFLDYLNKFLKVVGK</sequence>
<dbReference type="InterPro" id="IPR027417">
    <property type="entry name" value="P-loop_NTPase"/>
</dbReference>
<dbReference type="GO" id="GO:0005524">
    <property type="term" value="F:ATP binding"/>
    <property type="evidence" value="ECO:0007669"/>
    <property type="project" value="UniProtKB-KW"/>
</dbReference>
<evidence type="ECO:0000313" key="5">
    <source>
        <dbReference type="Proteomes" id="UP000014923"/>
    </source>
</evidence>
<dbReference type="PIRSF" id="PIRSF003092">
    <property type="entry name" value="MinD"/>
    <property type="match status" value="1"/>
</dbReference>
<dbReference type="GO" id="GO:0005829">
    <property type="term" value="C:cytosol"/>
    <property type="evidence" value="ECO:0007669"/>
    <property type="project" value="TreeGrafter"/>
</dbReference>
<dbReference type="CDD" id="cd02038">
    <property type="entry name" value="FlhG-like"/>
    <property type="match status" value="1"/>
</dbReference>
<organism evidence="4 5">
    <name type="scientific">Thermobrachium celere DSM 8682</name>
    <dbReference type="NCBI Taxonomy" id="941824"/>
    <lineage>
        <taxon>Bacteria</taxon>
        <taxon>Bacillati</taxon>
        <taxon>Bacillota</taxon>
        <taxon>Clostridia</taxon>
        <taxon>Eubacteriales</taxon>
        <taxon>Clostridiaceae</taxon>
        <taxon>Thermobrachium</taxon>
    </lineage>
</organism>
<evidence type="ECO:0000256" key="3">
    <source>
        <dbReference type="PIRSR" id="PIRSR003092-1"/>
    </source>
</evidence>
<dbReference type="EMBL" id="CAVN010000093">
    <property type="protein sequence ID" value="CDF58004.1"/>
    <property type="molecule type" value="Genomic_DNA"/>
</dbReference>
<dbReference type="PANTHER" id="PTHR43384">
    <property type="entry name" value="SEPTUM SITE-DETERMINING PROTEIN MIND HOMOLOG, CHLOROPLASTIC-RELATED"/>
    <property type="match status" value="1"/>
</dbReference>
<dbReference type="GO" id="GO:0051782">
    <property type="term" value="P:negative regulation of cell division"/>
    <property type="evidence" value="ECO:0007669"/>
    <property type="project" value="TreeGrafter"/>
</dbReference>
<keyword evidence="4" id="KW-0969">Cilium</keyword>
<reference evidence="4" key="1">
    <citation type="submission" date="2013-03" db="EMBL/GenBank/DDBJ databases">
        <title>Draft genome sequence of the hydrogen-ethanol-producing anaerobic alkalithermophilic Caloramator celere.</title>
        <authorList>
            <person name="Ciranna A."/>
            <person name="Larjo A."/>
            <person name="Kivisto A."/>
            <person name="Santala V."/>
            <person name="Roos C."/>
            <person name="Karp M."/>
        </authorList>
    </citation>
    <scope>NUCLEOTIDE SEQUENCE [LARGE SCALE GENOMIC DNA]</scope>
    <source>
        <strain evidence="4">DSM 8682</strain>
    </source>
</reference>
<protein>
    <submittedName>
        <fullName evidence="4">Flagellar synthesis regulator FleN</fullName>
    </submittedName>
</protein>
<gene>
    <name evidence="4" type="ORF">TCEL_01918</name>
</gene>
<keyword evidence="4" id="KW-0282">Flagellum</keyword>